<dbReference type="InterPro" id="IPR009387">
    <property type="entry name" value="HigB-2"/>
</dbReference>
<evidence type="ECO:0000313" key="1">
    <source>
        <dbReference type="EMBL" id="NLQ18509.1"/>
    </source>
</evidence>
<comment type="caution">
    <text evidence="1">The sequence shown here is derived from an EMBL/GenBank/DDBJ whole genome shotgun (WGS) entry which is preliminary data.</text>
</comment>
<reference evidence="1 2" key="1">
    <citation type="submission" date="2020-04" db="EMBL/GenBank/DDBJ databases">
        <title>Marinomonas sp. M1K-6 isolated from the deep seawater of the Mariana Trench.</title>
        <authorList>
            <person name="Li Y."/>
        </authorList>
    </citation>
    <scope>NUCLEOTIDE SEQUENCE [LARGE SCALE GENOMIC DNA]</scope>
    <source>
        <strain evidence="1 2">M1K-6</strain>
    </source>
</reference>
<keyword evidence="2" id="KW-1185">Reference proteome</keyword>
<gene>
    <name evidence="1" type="ORF">HGG82_12915</name>
</gene>
<name>A0A847QZ43_9GAMM</name>
<dbReference type="Pfam" id="PF06296">
    <property type="entry name" value="RelE"/>
    <property type="match status" value="1"/>
</dbReference>
<sequence length="58" mass="6463">MRCLNATQGGYVFIYKTKGFCSLSKKDGLFDKSLIQASEEIQKGLVDADLGGALYKWR</sequence>
<proteinExistence type="predicted"/>
<dbReference type="EMBL" id="JABAEK010000015">
    <property type="protein sequence ID" value="NLQ18509.1"/>
    <property type="molecule type" value="Genomic_DNA"/>
</dbReference>
<organism evidence="1 2">
    <name type="scientific">Marinomonas profundi</name>
    <dbReference type="NCBI Taxonomy" id="2726122"/>
    <lineage>
        <taxon>Bacteria</taxon>
        <taxon>Pseudomonadati</taxon>
        <taxon>Pseudomonadota</taxon>
        <taxon>Gammaproteobacteria</taxon>
        <taxon>Oceanospirillales</taxon>
        <taxon>Oceanospirillaceae</taxon>
        <taxon>Marinomonas</taxon>
    </lineage>
</organism>
<dbReference type="Proteomes" id="UP000586067">
    <property type="component" value="Unassembled WGS sequence"/>
</dbReference>
<evidence type="ECO:0000313" key="2">
    <source>
        <dbReference type="Proteomes" id="UP000586067"/>
    </source>
</evidence>
<accession>A0A847QZ43</accession>
<protein>
    <submittedName>
        <fullName evidence="1">Type II toxin-antitoxin system RelE/ParE family toxin</fullName>
    </submittedName>
</protein>
<dbReference type="AlphaFoldDB" id="A0A847QZ43"/>